<organism evidence="2">
    <name type="scientific">marine sediment metagenome</name>
    <dbReference type="NCBI Taxonomy" id="412755"/>
    <lineage>
        <taxon>unclassified sequences</taxon>
        <taxon>metagenomes</taxon>
        <taxon>ecological metagenomes</taxon>
    </lineage>
</organism>
<feature type="region of interest" description="Disordered" evidence="1">
    <location>
        <begin position="49"/>
        <end position="68"/>
    </location>
</feature>
<sequence length="560" mass="64090">MVISVDKMLKDVGHTGEKINNLEEGLGKIGYKSKTNNADEFLKKMECEEPKDKFPDREERKKLKAEKGKVKDKEFHEVMKNIDSMPNEIEKPEKKEEPQITHSWECPSCGTFQYNETGITPPKCSCGRKGELKYYGYKYRQDLIDEALEKFKREDVFEMIKVETSKKHLGDDNLKMTMMLVDTSGLLKDQRQRMSMAVKAGSSEGKDNLIKAILDNMPNEAHLFLTKGTTATIEDDIDKIRILGLSEMNMNREGGANKDLVETIKQRTEGGTHSMKKNIEDNMKSVKFSKCEQGTVVFGTTETEMTEEMQTRFICGGMKSTPESNKMVMDYTCDNVSKIDRVVDTAESPDNWIRIGLATFHNKEEQFYIVLPYGEFLKEKINGKYLFDYSTARGRRDIKRIFALTSAMTYLYQEQREITEYDGNKVLVSTPEDFVKTLEISQEFFNQSYTGLDSRLTNVLNTMKDLEKSEGCEWVARKDVEKVTGKDRNTIKGYFVTLAGEGLVEGGNGETLMGRGVGGSFKKDKIYFKREDIEKIPLIQQSQLTLLKEHLEKKMANSEQ</sequence>
<gene>
    <name evidence="2" type="ORF">LCGC14_1661240</name>
</gene>
<evidence type="ECO:0000313" key="2">
    <source>
        <dbReference type="EMBL" id="KKM18880.1"/>
    </source>
</evidence>
<comment type="caution">
    <text evidence="2">The sequence shown here is derived from an EMBL/GenBank/DDBJ whole genome shotgun (WGS) entry which is preliminary data.</text>
</comment>
<reference evidence="2" key="1">
    <citation type="journal article" date="2015" name="Nature">
        <title>Complex archaea that bridge the gap between prokaryotes and eukaryotes.</title>
        <authorList>
            <person name="Spang A."/>
            <person name="Saw J.H."/>
            <person name="Jorgensen S.L."/>
            <person name="Zaremba-Niedzwiedzka K."/>
            <person name="Martijn J."/>
            <person name="Lind A.E."/>
            <person name="van Eijk R."/>
            <person name="Schleper C."/>
            <person name="Guy L."/>
            <person name="Ettema T.J."/>
        </authorList>
    </citation>
    <scope>NUCLEOTIDE SEQUENCE</scope>
</reference>
<evidence type="ECO:0000256" key="1">
    <source>
        <dbReference type="SAM" id="MobiDB-lite"/>
    </source>
</evidence>
<dbReference type="EMBL" id="LAZR01014121">
    <property type="protein sequence ID" value="KKM18880.1"/>
    <property type="molecule type" value="Genomic_DNA"/>
</dbReference>
<accession>A0A0F9KU13</accession>
<dbReference type="AlphaFoldDB" id="A0A0F9KU13"/>
<proteinExistence type="predicted"/>
<protein>
    <submittedName>
        <fullName evidence="2">Uncharacterized protein</fullName>
    </submittedName>
</protein>
<name>A0A0F9KU13_9ZZZZ</name>